<evidence type="ECO:0000256" key="1">
    <source>
        <dbReference type="SAM" id="MobiDB-lite"/>
    </source>
</evidence>
<evidence type="ECO:0000259" key="3">
    <source>
        <dbReference type="Pfam" id="PF24035"/>
    </source>
</evidence>
<feature type="region of interest" description="Disordered" evidence="1">
    <location>
        <begin position="138"/>
        <end position="165"/>
    </location>
</feature>
<sequence>MPEATLRNETSDSTSDETESASDSDSDSEPELTRDDIFHVLQCRRRRLVLKYLQEYDGDEPARMGDIAEHIAALEHDTTIDALRSQQRQRVYIALYQSHLPKMDKAGVLEYNQSRGYVETTELASRFDAYLASEPSLLQDEEPGTDAEASADTPAPEMDGDDQTGADVDVSWHKRYLYAAGGSLFVASALSSGLMSAALPSQIGVGILVSALFTLLAVSHWMTESSWSGFGLTDPDASNWNQ</sequence>
<accession>A0AAW4PTI7</accession>
<name>A0AAW4PTI7_9EURY</name>
<keyword evidence="2" id="KW-0812">Transmembrane</keyword>
<feature type="domain" description="DUF7344" evidence="3">
    <location>
        <begin position="38"/>
        <end position="119"/>
    </location>
</feature>
<evidence type="ECO:0000313" key="4">
    <source>
        <dbReference type="EMBL" id="MBX0324303.1"/>
    </source>
</evidence>
<feature type="transmembrane region" description="Helical" evidence="2">
    <location>
        <begin position="203"/>
        <end position="222"/>
    </location>
</feature>
<feature type="region of interest" description="Disordered" evidence="1">
    <location>
        <begin position="1"/>
        <end position="33"/>
    </location>
</feature>
<proteinExistence type="predicted"/>
<evidence type="ECO:0000313" key="5">
    <source>
        <dbReference type="Proteomes" id="UP001430377"/>
    </source>
</evidence>
<organism evidence="4 5">
    <name type="scientific">Haloarcula rubra</name>
    <dbReference type="NCBI Taxonomy" id="2487747"/>
    <lineage>
        <taxon>Archaea</taxon>
        <taxon>Methanobacteriati</taxon>
        <taxon>Methanobacteriota</taxon>
        <taxon>Stenosarchaea group</taxon>
        <taxon>Halobacteria</taxon>
        <taxon>Halobacteriales</taxon>
        <taxon>Haloarculaceae</taxon>
        <taxon>Haloarcula</taxon>
    </lineage>
</organism>
<comment type="caution">
    <text evidence="4">The sequence shown here is derived from an EMBL/GenBank/DDBJ whole genome shotgun (WGS) entry which is preliminary data.</text>
</comment>
<protein>
    <recommendedName>
        <fullName evidence="3">DUF7344 domain-containing protein</fullName>
    </recommendedName>
</protein>
<dbReference type="RefSeq" id="WP_220619262.1">
    <property type="nucleotide sequence ID" value="NZ_RKLR01000006.1"/>
</dbReference>
<feature type="transmembrane region" description="Helical" evidence="2">
    <location>
        <begin position="176"/>
        <end position="197"/>
    </location>
</feature>
<dbReference type="AlphaFoldDB" id="A0AAW4PTI7"/>
<dbReference type="Proteomes" id="UP001430377">
    <property type="component" value="Unassembled WGS sequence"/>
</dbReference>
<keyword evidence="5" id="KW-1185">Reference proteome</keyword>
<dbReference type="EMBL" id="RKLR01000006">
    <property type="protein sequence ID" value="MBX0324303.1"/>
    <property type="molecule type" value="Genomic_DNA"/>
</dbReference>
<evidence type="ECO:0000256" key="2">
    <source>
        <dbReference type="SAM" id="Phobius"/>
    </source>
</evidence>
<feature type="compositionally biased region" description="Acidic residues" evidence="1">
    <location>
        <begin position="14"/>
        <end position="30"/>
    </location>
</feature>
<keyword evidence="2" id="KW-0472">Membrane</keyword>
<dbReference type="InterPro" id="IPR055768">
    <property type="entry name" value="DUF7344"/>
</dbReference>
<dbReference type="Pfam" id="PF24035">
    <property type="entry name" value="DUF7344"/>
    <property type="match status" value="1"/>
</dbReference>
<keyword evidence="2" id="KW-1133">Transmembrane helix</keyword>
<reference evidence="4 5" key="1">
    <citation type="submission" date="2021-06" db="EMBL/GenBank/DDBJ databases">
        <title>Halomicroarcula sp. a new haloarchaeum isolated from saline soil.</title>
        <authorList>
            <person name="Duran-Viseras A."/>
            <person name="Sanchez-Porro C."/>
            <person name="Ventosa A."/>
        </authorList>
    </citation>
    <scope>NUCLEOTIDE SEQUENCE [LARGE SCALE GENOMIC DNA]</scope>
    <source>
        <strain evidence="4 5">F13</strain>
    </source>
</reference>
<gene>
    <name evidence="4" type="ORF">EGH21_14835</name>
</gene>